<accession>A0A9X2A141</accession>
<keyword evidence="2" id="KW-1185">Reference proteome</keyword>
<dbReference type="Proteomes" id="UP001139238">
    <property type="component" value="Unassembled WGS sequence"/>
</dbReference>
<dbReference type="SUPFAM" id="SSF51126">
    <property type="entry name" value="Pectin lyase-like"/>
    <property type="match status" value="1"/>
</dbReference>
<dbReference type="InterPro" id="IPR011050">
    <property type="entry name" value="Pectin_lyase_fold/virulence"/>
</dbReference>
<reference evidence="1" key="1">
    <citation type="submission" date="2021-08" db="EMBL/GenBank/DDBJ databases">
        <title>Complete genome sequence of Moraxella sp strain PS-22.</title>
        <authorList>
            <person name="Das S.K."/>
        </authorList>
    </citation>
    <scope>NUCLEOTIDE SEQUENCE</scope>
    <source>
        <strain evidence="1">PS-22</strain>
    </source>
</reference>
<evidence type="ECO:0000313" key="1">
    <source>
        <dbReference type="EMBL" id="MCG8147151.1"/>
    </source>
</evidence>
<organism evidence="1 2">
    <name type="scientific">Moraxella tetraodonis</name>
    <dbReference type="NCBI Taxonomy" id="2767221"/>
    <lineage>
        <taxon>Bacteria</taxon>
        <taxon>Pseudomonadati</taxon>
        <taxon>Pseudomonadota</taxon>
        <taxon>Gammaproteobacteria</taxon>
        <taxon>Moraxellales</taxon>
        <taxon>Moraxellaceae</taxon>
        <taxon>Moraxella</taxon>
    </lineage>
</organism>
<proteinExistence type="predicted"/>
<dbReference type="RefSeq" id="WP_239741630.1">
    <property type="nucleotide sequence ID" value="NZ_JACSYB010000001.1"/>
</dbReference>
<dbReference type="AlphaFoldDB" id="A0A9X2A141"/>
<comment type="caution">
    <text evidence="1">The sequence shown here is derived from an EMBL/GenBank/DDBJ whole genome shotgun (WGS) entry which is preliminary data.</text>
</comment>
<protein>
    <submittedName>
        <fullName evidence="1">Uncharacterized protein</fullName>
    </submittedName>
</protein>
<sequence>MNTTTNQPSSILNRLMSDMDEMQIKRHPLQPHGIVNLQDDEKRLYATFLVTLLIDQPISTAQSRLLIMLLDSMNLSIQLPNLYAGIAEINKTQLQSFLKLADDKGFKSAFLMDALVLCRLDKSLTENQAKSLAEFVNLLSIDEVMLTDVVHLSNKVLSYQENTNNAVGEALKDNTSLTIDFDYNLLKHWHDFTYRVVSVEALKAGIDGNSWLVVDTLEINCDCHIKNAYFAFIQNGSIKATGNSFVLSNCIVYGANLELRQNKALFEGNDLLRFNAQIHSNDEILFKENNLIDFSCNVTYTNNIYFNDSKLFNATLQIASQKQAVFVNSTFENDSYQKNNVCLLFNNRSDFIKFDNCNFFTPNRIALMFKGETPFLEIFDCHFENCGNDYSDNFNSAIVFTELSEFLIKNTIFKNNLSKKGKDIYIAVTGYKGKKSIEKCQFIQSIKPTSSWEEFGKNENSIYFSKVNDSRDLKFKDNIFINSGICIMHLDRWIPQEIFSNCIFKYSPIYTKTQISAEAFCNCNFENSSNPNIIKD</sequence>
<dbReference type="EMBL" id="JACSYB010000001">
    <property type="protein sequence ID" value="MCG8147151.1"/>
    <property type="molecule type" value="Genomic_DNA"/>
</dbReference>
<name>A0A9X2A141_9GAMM</name>
<evidence type="ECO:0000313" key="2">
    <source>
        <dbReference type="Proteomes" id="UP001139238"/>
    </source>
</evidence>
<gene>
    <name evidence="1" type="ORF">H9W84_03295</name>
</gene>